<dbReference type="Proteomes" id="UP000824469">
    <property type="component" value="Unassembled WGS sequence"/>
</dbReference>
<organism evidence="1 2">
    <name type="scientific">Taxus chinensis</name>
    <name type="common">Chinese yew</name>
    <name type="synonym">Taxus wallichiana var. chinensis</name>
    <dbReference type="NCBI Taxonomy" id="29808"/>
    <lineage>
        <taxon>Eukaryota</taxon>
        <taxon>Viridiplantae</taxon>
        <taxon>Streptophyta</taxon>
        <taxon>Embryophyta</taxon>
        <taxon>Tracheophyta</taxon>
        <taxon>Spermatophyta</taxon>
        <taxon>Pinopsida</taxon>
        <taxon>Pinidae</taxon>
        <taxon>Conifers II</taxon>
        <taxon>Cupressales</taxon>
        <taxon>Taxaceae</taxon>
        <taxon>Taxus</taxon>
    </lineage>
</organism>
<reference evidence="1 2" key="1">
    <citation type="journal article" date="2021" name="Nat. Plants">
        <title>The Taxus genome provides insights into paclitaxel biosynthesis.</title>
        <authorList>
            <person name="Xiong X."/>
            <person name="Gou J."/>
            <person name="Liao Q."/>
            <person name="Li Y."/>
            <person name="Zhou Q."/>
            <person name="Bi G."/>
            <person name="Li C."/>
            <person name="Du R."/>
            <person name="Wang X."/>
            <person name="Sun T."/>
            <person name="Guo L."/>
            <person name="Liang H."/>
            <person name="Lu P."/>
            <person name="Wu Y."/>
            <person name="Zhang Z."/>
            <person name="Ro D.K."/>
            <person name="Shang Y."/>
            <person name="Huang S."/>
            <person name="Yan J."/>
        </authorList>
    </citation>
    <scope>NUCLEOTIDE SEQUENCE [LARGE SCALE GENOMIC DNA]</scope>
    <source>
        <strain evidence="1">Ta-2019</strain>
    </source>
</reference>
<gene>
    <name evidence="1" type="ORF">KI387_010400</name>
</gene>
<accession>A0AA38FL17</accession>
<comment type="caution">
    <text evidence="1">The sequence shown here is derived from an EMBL/GenBank/DDBJ whole genome shotgun (WGS) entry which is preliminary data.</text>
</comment>
<proteinExistence type="predicted"/>
<sequence>QHEALVPVKYRRNIPNRLIRAQKKKEEKQAVEPFQFQQLPDPSLFAVVEEVDWLAHATQVHQGLIEPV</sequence>
<dbReference type="AlphaFoldDB" id="A0AA38FL17"/>
<keyword evidence="2" id="KW-1185">Reference proteome</keyword>
<name>A0AA38FL17_TAXCH</name>
<feature type="non-terminal residue" evidence="1">
    <location>
        <position position="68"/>
    </location>
</feature>
<protein>
    <submittedName>
        <fullName evidence="1">Uncharacterized protein</fullName>
    </submittedName>
</protein>
<feature type="non-terminal residue" evidence="1">
    <location>
        <position position="1"/>
    </location>
</feature>
<dbReference type="EMBL" id="JAHRHJ020000008">
    <property type="protein sequence ID" value="KAH9305996.1"/>
    <property type="molecule type" value="Genomic_DNA"/>
</dbReference>
<evidence type="ECO:0000313" key="2">
    <source>
        <dbReference type="Proteomes" id="UP000824469"/>
    </source>
</evidence>
<evidence type="ECO:0000313" key="1">
    <source>
        <dbReference type="EMBL" id="KAH9305996.1"/>
    </source>
</evidence>